<dbReference type="EMBL" id="CDPU01000013">
    <property type="protein sequence ID" value="CEO49124.1"/>
    <property type="molecule type" value="Genomic_DNA"/>
</dbReference>
<reference evidence="4" key="1">
    <citation type="submission" date="2015-01" db="EMBL/GenBank/DDBJ databases">
        <authorList>
            <person name="Durling Mikael"/>
        </authorList>
    </citation>
    <scope>NUCLEOTIDE SEQUENCE</scope>
</reference>
<dbReference type="AlphaFoldDB" id="A0A0B7JVU4"/>
<organism evidence="4">
    <name type="scientific">Bionectria ochroleuca</name>
    <name type="common">Gliocladium roseum</name>
    <dbReference type="NCBI Taxonomy" id="29856"/>
    <lineage>
        <taxon>Eukaryota</taxon>
        <taxon>Fungi</taxon>
        <taxon>Dikarya</taxon>
        <taxon>Ascomycota</taxon>
        <taxon>Pezizomycotina</taxon>
        <taxon>Sordariomycetes</taxon>
        <taxon>Hypocreomycetidae</taxon>
        <taxon>Hypocreales</taxon>
        <taxon>Bionectriaceae</taxon>
        <taxon>Clonostachys</taxon>
    </lineage>
</organism>
<proteinExistence type="predicted"/>
<feature type="region of interest" description="Disordered" evidence="1">
    <location>
        <begin position="1"/>
        <end position="31"/>
    </location>
</feature>
<accession>A0A0B7JVU4</accession>
<evidence type="ECO:0000313" key="4">
    <source>
        <dbReference type="EMBL" id="CEO49124.1"/>
    </source>
</evidence>
<dbReference type="InterPro" id="IPR056136">
    <property type="entry name" value="DUF7719"/>
</dbReference>
<dbReference type="PANTHER" id="PTHR37846:SF1">
    <property type="entry name" value="DEACETYLASE-LIKE PROTEIN"/>
    <property type="match status" value="1"/>
</dbReference>
<evidence type="ECO:0000259" key="3">
    <source>
        <dbReference type="Pfam" id="PF24841"/>
    </source>
</evidence>
<evidence type="ECO:0000256" key="2">
    <source>
        <dbReference type="SAM" id="Phobius"/>
    </source>
</evidence>
<feature type="transmembrane region" description="Helical" evidence="2">
    <location>
        <begin position="153"/>
        <end position="171"/>
    </location>
</feature>
<dbReference type="Pfam" id="PF24841">
    <property type="entry name" value="DUF7719"/>
    <property type="match status" value="1"/>
</dbReference>
<dbReference type="EMBL" id="JADCTT010000002">
    <property type="protein sequence ID" value="KAF9756524.1"/>
    <property type="molecule type" value="Genomic_DNA"/>
</dbReference>
<keyword evidence="2" id="KW-1133">Transmembrane helix</keyword>
<evidence type="ECO:0000256" key="1">
    <source>
        <dbReference type="SAM" id="MobiDB-lite"/>
    </source>
</evidence>
<gene>
    <name evidence="4" type="ORF">BN869_000005181_1</name>
    <name evidence="5" type="ORF">IM811_007468</name>
</gene>
<dbReference type="Proteomes" id="UP000616885">
    <property type="component" value="Unassembled WGS sequence"/>
</dbReference>
<feature type="compositionally biased region" description="Basic and acidic residues" evidence="1">
    <location>
        <begin position="7"/>
        <end position="26"/>
    </location>
</feature>
<evidence type="ECO:0000313" key="5">
    <source>
        <dbReference type="EMBL" id="KAF9756524.1"/>
    </source>
</evidence>
<protein>
    <recommendedName>
        <fullName evidence="3">DUF7719 domain-containing protein</fullName>
    </recommendedName>
</protein>
<name>A0A0B7JVU4_BIOOC</name>
<keyword evidence="2" id="KW-0812">Transmembrane</keyword>
<sequence>MARQRKSKEPKSAADIKLKQPDRSGPSDKTLLDLAQGKDLFSQAEDRRRELAKERGEVVEERRAEDDEEERNVLSPGADRLMEAMLYTISLSMLHLTFDILVQKQYGKEMDYRDVAIRTARAWVVFLILFWPLHPHEANPTLLPGFPRKYQQPLRQTIFGIMSAVSGCYLIHISNNYDYLAVMKQAPPVGCLWLWAVIELELVNAVLSLIVAGGYLWYHDYKVY</sequence>
<reference evidence="5" key="2">
    <citation type="submission" date="2020-10" db="EMBL/GenBank/DDBJ databases">
        <title>High-Quality Genome Resource of Clonostachys rosea strain S41 by Oxford Nanopore Long-Read Sequencing.</title>
        <authorList>
            <person name="Wang H."/>
        </authorList>
    </citation>
    <scope>NUCLEOTIDE SEQUENCE</scope>
    <source>
        <strain evidence="5">S41</strain>
    </source>
</reference>
<dbReference type="PANTHER" id="PTHR37846">
    <property type="entry name" value="YALI0B21296P"/>
    <property type="match status" value="1"/>
</dbReference>
<keyword evidence="2" id="KW-0472">Membrane</keyword>
<feature type="domain" description="DUF7719" evidence="3">
    <location>
        <begin position="155"/>
        <end position="223"/>
    </location>
</feature>
<feature type="transmembrane region" description="Helical" evidence="2">
    <location>
        <begin position="192"/>
        <end position="218"/>
    </location>
</feature>